<dbReference type="InterPro" id="IPR050678">
    <property type="entry name" value="DNA_Partitioning_ATPase"/>
</dbReference>
<dbReference type="CDD" id="cd02042">
    <property type="entry name" value="ParAB_family"/>
    <property type="match status" value="1"/>
</dbReference>
<dbReference type="InterPro" id="IPR027417">
    <property type="entry name" value="P-loop_NTPase"/>
</dbReference>
<sequence>MGIDNDFWSNNESNTVLLNNLKSKDEAIVFTINMFKGGVGKSTLSNLLGYISNRYNLKILFVDTDPQRTLTKKLEKNFDTKKEAELSFMDGIKIGTLKKSISNLSGSIDIIKGDWNLAWFDRFSRRSLNIKDEFYVYSNLIEDLKKDYDFIIFDSVPTTTTLTHNCIVASDYVLVPVESEEDCFDNSIDYMTYLSQMKKYNNSLDVLGIIIYLTEENNKTNSKYVNKYREEYEDIVFKNIITRSKRVMTWGADGITENKPYDKKTLDKYKKVFWEMLYRLYERGLFDGQ</sequence>
<name>A0AB73JI78_STAAU</name>
<dbReference type="SUPFAM" id="SSF52540">
    <property type="entry name" value="P-loop containing nucleoside triphosphate hydrolases"/>
    <property type="match status" value="1"/>
</dbReference>
<proteinExistence type="predicted"/>
<gene>
    <name evidence="2" type="ORF">GAY54_08225</name>
</gene>
<dbReference type="Proteomes" id="UP000463077">
    <property type="component" value="Unassembled WGS sequence"/>
</dbReference>
<protein>
    <submittedName>
        <fullName evidence="2">AAA family ATPase</fullName>
    </submittedName>
</protein>
<dbReference type="PANTHER" id="PTHR13696:SF99">
    <property type="entry name" value="COBYRINIC ACID AC-DIAMIDE SYNTHASE"/>
    <property type="match status" value="1"/>
</dbReference>
<comment type="caution">
    <text evidence="2">The sequence shown here is derived from an EMBL/GenBank/DDBJ whole genome shotgun (WGS) entry which is preliminary data.</text>
</comment>
<organism evidence="2 3">
    <name type="scientific">Staphylococcus aureus</name>
    <dbReference type="NCBI Taxonomy" id="1280"/>
    <lineage>
        <taxon>Bacteria</taxon>
        <taxon>Bacillati</taxon>
        <taxon>Bacillota</taxon>
        <taxon>Bacilli</taxon>
        <taxon>Bacillales</taxon>
        <taxon>Staphylococcaceae</taxon>
        <taxon>Staphylococcus</taxon>
    </lineage>
</organism>
<dbReference type="PANTHER" id="PTHR13696">
    <property type="entry name" value="P-LOOP CONTAINING NUCLEOSIDE TRIPHOSPHATE HYDROLASE"/>
    <property type="match status" value="1"/>
</dbReference>
<dbReference type="Pfam" id="PF13614">
    <property type="entry name" value="AAA_31"/>
    <property type="match status" value="1"/>
</dbReference>
<accession>A0AB73JI78</accession>
<feature type="domain" description="AAA" evidence="1">
    <location>
        <begin position="30"/>
        <end position="204"/>
    </location>
</feature>
<dbReference type="AlphaFoldDB" id="A0AB73JI78"/>
<dbReference type="Gene3D" id="3.40.50.300">
    <property type="entry name" value="P-loop containing nucleotide triphosphate hydrolases"/>
    <property type="match status" value="1"/>
</dbReference>
<evidence type="ECO:0000259" key="1">
    <source>
        <dbReference type="Pfam" id="PF13614"/>
    </source>
</evidence>
<reference evidence="2 3" key="1">
    <citation type="journal article" date="2019" name="Int. J. Infect. Dis.">
        <title>Characterization of a community-acquired methicillin-resistant sequence type 338 Staphylococcus aureus strain containing a staphylococcal cassette chromosome mec type VT.</title>
        <authorList>
            <person name="Chen Y."/>
            <person name="Hong J."/>
            <person name="Chen Y."/>
            <person name="Wang H."/>
            <person name="Yu Y."/>
            <person name="Qu T."/>
        </authorList>
    </citation>
    <scope>NUCLEOTIDE SEQUENCE [LARGE SCALE GENOMIC DNA]</scope>
    <source>
        <strain evidence="2 3">LJ05</strain>
    </source>
</reference>
<dbReference type="InterPro" id="IPR025669">
    <property type="entry name" value="AAA_dom"/>
</dbReference>
<dbReference type="RefSeq" id="WP_145456013.1">
    <property type="nucleotide sequence ID" value="NZ_WFHO01000014.1"/>
</dbReference>
<dbReference type="EMBL" id="WFHO01000014">
    <property type="protein sequence ID" value="MUG52539.1"/>
    <property type="molecule type" value="Genomic_DNA"/>
</dbReference>
<evidence type="ECO:0000313" key="3">
    <source>
        <dbReference type="Proteomes" id="UP000463077"/>
    </source>
</evidence>
<evidence type="ECO:0000313" key="2">
    <source>
        <dbReference type="EMBL" id="MUG52539.1"/>
    </source>
</evidence>